<dbReference type="AlphaFoldDB" id="A0A953LFV9"/>
<dbReference type="EMBL" id="PIUK01000310">
    <property type="protein sequence ID" value="MBY6278015.1"/>
    <property type="molecule type" value="Genomic_DNA"/>
</dbReference>
<evidence type="ECO:0000313" key="1">
    <source>
        <dbReference type="EMBL" id="MBY6278015.1"/>
    </source>
</evidence>
<accession>A0A953LFV9</accession>
<comment type="caution">
    <text evidence="1">The sequence shown here is derived from an EMBL/GenBank/DDBJ whole genome shotgun (WGS) entry which is preliminary data.</text>
</comment>
<name>A0A953LFV9_SYMTR</name>
<reference evidence="1" key="1">
    <citation type="submission" date="2017-11" db="EMBL/GenBank/DDBJ databases">
        <title>Three new genomes from thermophilic consortium.</title>
        <authorList>
            <person name="Quaggio R."/>
            <person name="Amgarten D."/>
            <person name="Setubal J.C."/>
        </authorList>
    </citation>
    <scope>NUCLEOTIDE SEQUENCE</scope>
    <source>
        <strain evidence="1">ZCTH01-B2</strain>
    </source>
</reference>
<evidence type="ECO:0000313" key="2">
    <source>
        <dbReference type="Proteomes" id="UP000732377"/>
    </source>
</evidence>
<dbReference type="NCBIfam" id="TIGR02126">
    <property type="entry name" value="phgtail_TP901_1"/>
    <property type="match status" value="1"/>
</dbReference>
<protein>
    <submittedName>
        <fullName evidence="1">Phage major tail protein, TP901-1 family</fullName>
    </submittedName>
</protein>
<dbReference type="RefSeq" id="WP_273381446.1">
    <property type="nucleotide sequence ID" value="NZ_PIUK01000310.1"/>
</dbReference>
<dbReference type="Proteomes" id="UP000732377">
    <property type="component" value="Unassembled WGS sequence"/>
</dbReference>
<dbReference type="NCBIfam" id="NF047353">
    <property type="entry name" value="tube_lmo2291"/>
    <property type="match status" value="1"/>
</dbReference>
<gene>
    <name evidence="1" type="ORF">CWE10_17905</name>
</gene>
<proteinExistence type="predicted"/>
<dbReference type="Pfam" id="PF06199">
    <property type="entry name" value="Phage_tail_2"/>
    <property type="match status" value="1"/>
</dbReference>
<organism evidence="1 2">
    <name type="scientific">Symbiobacterium thermophilum</name>
    <dbReference type="NCBI Taxonomy" id="2734"/>
    <lineage>
        <taxon>Bacteria</taxon>
        <taxon>Bacillati</taxon>
        <taxon>Bacillota</taxon>
        <taxon>Clostridia</taxon>
        <taxon>Eubacteriales</taxon>
        <taxon>Symbiobacteriaceae</taxon>
        <taxon>Symbiobacterium</taxon>
    </lineage>
</organism>
<dbReference type="Gene3D" id="4.10.410.40">
    <property type="match status" value="1"/>
</dbReference>
<dbReference type="InterPro" id="IPR011855">
    <property type="entry name" value="Phgtail_TP901_1"/>
</dbReference>
<sequence length="138" mass="14796">MAEMKGVDILILVDVGTDGSPNWKPVGGQRGATLSESVDTIETTHKASGGYKQYEAGLVDWTISCDGVYIPDDDGYKALVDALRQRKKVKVRWQEAGQTAYEGLAIVTSRDLEGPHDGEATYSMELQGVGAPTPVPTP</sequence>